<reference evidence="5 6" key="1">
    <citation type="journal article" date="2020" name="Antonie Van Leeuwenhoek">
        <title>Rhodopirellula heiligendammensis sp. nov., Rhodopirellula pilleata sp. nov., and Rhodopirellula solitaria sp. nov. isolated from natural or artificial marine surfaces in Northern Germany and California, USA, and emended description of the genus Rhodopirellula.</title>
        <authorList>
            <person name="Kallscheuer N."/>
            <person name="Wiegand S."/>
            <person name="Jogler M."/>
            <person name="Boedeker C."/>
            <person name="Peeters S.H."/>
            <person name="Rast P."/>
            <person name="Heuer A."/>
            <person name="Jetten M.S.M."/>
            <person name="Rohde M."/>
            <person name="Jogler C."/>
        </authorList>
    </citation>
    <scope>NUCLEOTIDE SEQUENCE [LARGE SCALE GENOMIC DNA]</scope>
    <source>
        <strain evidence="5 6">Poly21</strain>
    </source>
</reference>
<dbReference type="PANTHER" id="PTHR46796">
    <property type="entry name" value="HTH-TYPE TRANSCRIPTIONAL ACTIVATOR RHAS-RELATED"/>
    <property type="match status" value="1"/>
</dbReference>
<gene>
    <name evidence="5" type="primary">cdhR</name>
    <name evidence="5" type="ORF">Poly21_55160</name>
</gene>
<dbReference type="PRINTS" id="PR00032">
    <property type="entry name" value="HTHARAC"/>
</dbReference>
<dbReference type="Pfam" id="PF08448">
    <property type="entry name" value="PAS_4"/>
    <property type="match status" value="1"/>
</dbReference>
<name>A0A5C6BE72_9BACT</name>
<dbReference type="SUPFAM" id="SSF46689">
    <property type="entry name" value="Homeodomain-like"/>
    <property type="match status" value="1"/>
</dbReference>
<dbReference type="Gene3D" id="1.10.10.60">
    <property type="entry name" value="Homeodomain-like"/>
    <property type="match status" value="1"/>
</dbReference>
<evidence type="ECO:0000256" key="2">
    <source>
        <dbReference type="ARBA" id="ARBA00023125"/>
    </source>
</evidence>
<dbReference type="InterPro" id="IPR018060">
    <property type="entry name" value="HTH_AraC"/>
</dbReference>
<sequence>MCTAQRVLSPADIGTTKVTAIELKVLSKLFDSAPGAAFFVKDVEGRYVAVNDSLVKRHGFKSKSDVIGKQPRDICQGEFGQVPTRQDEKVLRTGRPLIEHLEMQWHRPRNPVWCLTTKLPLHDAEGKVIGLVGFSHDVRVSIPTGEIPTAYAMALDEFERTLAPEVTPAWLAQQSQLSTTQLARFTRRVFDLTPTQLIAKIRIAAASRLLRDTQKPVVVISLDCGFSDHSAFTRAFRRATGVTPSVFRKQR</sequence>
<evidence type="ECO:0000256" key="1">
    <source>
        <dbReference type="ARBA" id="ARBA00023015"/>
    </source>
</evidence>
<keyword evidence="6" id="KW-1185">Reference proteome</keyword>
<dbReference type="EMBL" id="SJPU01000008">
    <property type="protein sequence ID" value="TWU09771.1"/>
    <property type="molecule type" value="Genomic_DNA"/>
</dbReference>
<dbReference type="GO" id="GO:0043565">
    <property type="term" value="F:sequence-specific DNA binding"/>
    <property type="evidence" value="ECO:0007669"/>
    <property type="project" value="InterPro"/>
</dbReference>
<dbReference type="OrthoDB" id="273555at2"/>
<dbReference type="Proteomes" id="UP000319908">
    <property type="component" value="Unassembled WGS sequence"/>
</dbReference>
<evidence type="ECO:0000259" key="4">
    <source>
        <dbReference type="PROSITE" id="PS01124"/>
    </source>
</evidence>
<dbReference type="InterPro" id="IPR018062">
    <property type="entry name" value="HTH_AraC-typ_CS"/>
</dbReference>
<evidence type="ECO:0000313" key="6">
    <source>
        <dbReference type="Proteomes" id="UP000319908"/>
    </source>
</evidence>
<dbReference type="PROSITE" id="PS01124">
    <property type="entry name" value="HTH_ARAC_FAMILY_2"/>
    <property type="match status" value="1"/>
</dbReference>
<keyword evidence="1" id="KW-0805">Transcription regulation</keyword>
<accession>A0A5C6BE72</accession>
<comment type="caution">
    <text evidence="5">The sequence shown here is derived from an EMBL/GenBank/DDBJ whole genome shotgun (WGS) entry which is preliminary data.</text>
</comment>
<protein>
    <submittedName>
        <fullName evidence="5">HTH-type transcriptional regulator CdhR</fullName>
    </submittedName>
</protein>
<dbReference type="InterPro" id="IPR050204">
    <property type="entry name" value="AraC_XylS_family_regulators"/>
</dbReference>
<dbReference type="SMART" id="SM00342">
    <property type="entry name" value="HTH_ARAC"/>
    <property type="match status" value="1"/>
</dbReference>
<dbReference type="SUPFAM" id="SSF55785">
    <property type="entry name" value="PYP-like sensor domain (PAS domain)"/>
    <property type="match status" value="1"/>
</dbReference>
<feature type="domain" description="HTH araC/xylS-type" evidence="4">
    <location>
        <begin position="152"/>
        <end position="250"/>
    </location>
</feature>
<dbReference type="AlphaFoldDB" id="A0A5C6BE72"/>
<dbReference type="InterPro" id="IPR013656">
    <property type="entry name" value="PAS_4"/>
</dbReference>
<dbReference type="Gene3D" id="3.30.450.20">
    <property type="entry name" value="PAS domain"/>
    <property type="match status" value="1"/>
</dbReference>
<dbReference type="PROSITE" id="PS00041">
    <property type="entry name" value="HTH_ARAC_FAMILY_1"/>
    <property type="match status" value="1"/>
</dbReference>
<dbReference type="Pfam" id="PF12833">
    <property type="entry name" value="HTH_18"/>
    <property type="match status" value="1"/>
</dbReference>
<dbReference type="InterPro" id="IPR020449">
    <property type="entry name" value="Tscrpt_reg_AraC-type_HTH"/>
</dbReference>
<proteinExistence type="predicted"/>
<dbReference type="NCBIfam" id="TIGR00229">
    <property type="entry name" value="sensory_box"/>
    <property type="match status" value="1"/>
</dbReference>
<evidence type="ECO:0000313" key="5">
    <source>
        <dbReference type="EMBL" id="TWU09771.1"/>
    </source>
</evidence>
<dbReference type="InterPro" id="IPR035965">
    <property type="entry name" value="PAS-like_dom_sf"/>
</dbReference>
<keyword evidence="2" id="KW-0238">DNA-binding</keyword>
<dbReference type="RefSeq" id="WP_146409939.1">
    <property type="nucleotide sequence ID" value="NZ_SJPU01000008.1"/>
</dbReference>
<organism evidence="5 6">
    <name type="scientific">Allorhodopirellula heiligendammensis</name>
    <dbReference type="NCBI Taxonomy" id="2714739"/>
    <lineage>
        <taxon>Bacteria</taxon>
        <taxon>Pseudomonadati</taxon>
        <taxon>Planctomycetota</taxon>
        <taxon>Planctomycetia</taxon>
        <taxon>Pirellulales</taxon>
        <taxon>Pirellulaceae</taxon>
        <taxon>Allorhodopirellula</taxon>
    </lineage>
</organism>
<evidence type="ECO:0000256" key="3">
    <source>
        <dbReference type="ARBA" id="ARBA00023163"/>
    </source>
</evidence>
<keyword evidence="3" id="KW-0804">Transcription</keyword>
<dbReference type="CDD" id="cd00130">
    <property type="entry name" value="PAS"/>
    <property type="match status" value="1"/>
</dbReference>
<dbReference type="InterPro" id="IPR009057">
    <property type="entry name" value="Homeodomain-like_sf"/>
</dbReference>
<dbReference type="GO" id="GO:0003700">
    <property type="term" value="F:DNA-binding transcription factor activity"/>
    <property type="evidence" value="ECO:0007669"/>
    <property type="project" value="InterPro"/>
</dbReference>
<dbReference type="InterPro" id="IPR000014">
    <property type="entry name" value="PAS"/>
</dbReference>